<proteinExistence type="predicted"/>
<dbReference type="Gene3D" id="2.30.30.90">
    <property type="match status" value="1"/>
</dbReference>
<organism evidence="3 4">
    <name type="scientific">Geochorda subterranea</name>
    <dbReference type="NCBI Taxonomy" id="3109564"/>
    <lineage>
        <taxon>Bacteria</taxon>
        <taxon>Bacillati</taxon>
        <taxon>Bacillota</taxon>
        <taxon>Limnochordia</taxon>
        <taxon>Limnochordales</taxon>
        <taxon>Geochordaceae</taxon>
        <taxon>Geochorda</taxon>
    </lineage>
</organism>
<evidence type="ECO:0000313" key="3">
    <source>
        <dbReference type="EMBL" id="WRP15180.1"/>
    </source>
</evidence>
<dbReference type="Proteomes" id="UP001333102">
    <property type="component" value="Chromosome"/>
</dbReference>
<protein>
    <submittedName>
        <fullName evidence="3">FeoA family protein</fullName>
    </submittedName>
</protein>
<dbReference type="InterPro" id="IPR007167">
    <property type="entry name" value="Fe-transptr_FeoA-like"/>
</dbReference>
<dbReference type="SMART" id="SM00899">
    <property type="entry name" value="FeoA"/>
    <property type="match status" value="1"/>
</dbReference>
<dbReference type="InterPro" id="IPR038157">
    <property type="entry name" value="FeoA_core_dom"/>
</dbReference>
<evidence type="ECO:0000256" key="1">
    <source>
        <dbReference type="ARBA" id="ARBA00023004"/>
    </source>
</evidence>
<feature type="domain" description="Ferrous iron transporter FeoA-like" evidence="2">
    <location>
        <begin position="15"/>
        <end position="85"/>
    </location>
</feature>
<evidence type="ECO:0000259" key="2">
    <source>
        <dbReference type="SMART" id="SM00899"/>
    </source>
</evidence>
<dbReference type="PANTHER" id="PTHR43151">
    <property type="entry name" value="FEOA FAMILY PROTEIN"/>
    <property type="match status" value="1"/>
</dbReference>
<dbReference type="InterPro" id="IPR053184">
    <property type="entry name" value="FeoA-like"/>
</dbReference>
<gene>
    <name evidence="3" type="ORF">VLY81_03145</name>
</gene>
<dbReference type="PANTHER" id="PTHR43151:SF2">
    <property type="entry name" value="FE(2+) TRANSPORT PROTEIN A-RELATED"/>
    <property type="match status" value="1"/>
</dbReference>
<dbReference type="Pfam" id="PF04023">
    <property type="entry name" value="FeoA"/>
    <property type="match status" value="1"/>
</dbReference>
<dbReference type="RefSeq" id="WP_324669571.1">
    <property type="nucleotide sequence ID" value="NZ_CP141614.1"/>
</dbReference>
<evidence type="ECO:0000313" key="4">
    <source>
        <dbReference type="Proteomes" id="UP001333102"/>
    </source>
</evidence>
<sequence length="121" mass="12289">MTSGADGGGPPAEWVPLCALQRGEVGIVRHLAGGRGLLARALALGLVPGTPLAVVHALGGPVVIAVRGSRLALGRRMAERVWVQRTVAPAAAPPPTPGAPIPELGAAGRRQGWGHPRWAAM</sequence>
<dbReference type="EMBL" id="CP141614">
    <property type="protein sequence ID" value="WRP15180.1"/>
    <property type="molecule type" value="Genomic_DNA"/>
</dbReference>
<name>A0ABZ1BRD0_9FIRM</name>
<accession>A0ABZ1BRD0</accession>
<reference evidence="4" key="1">
    <citation type="submission" date="2023-12" db="EMBL/GenBank/DDBJ databases">
        <title>Novel isolates from deep terrestrial aquifers shed light on the physiology and ecology of the class Limnochordia.</title>
        <authorList>
            <person name="Karnachuk O.V."/>
            <person name="Lukina A.P."/>
            <person name="Avakyan M.R."/>
            <person name="Kadnikov V."/>
            <person name="Begmatov S."/>
            <person name="Beletsky A.V."/>
            <person name="Mardanov A.V."/>
            <person name="Ravin N.V."/>
        </authorList>
    </citation>
    <scope>NUCLEOTIDE SEQUENCE [LARGE SCALE GENOMIC DNA]</scope>
    <source>
        <strain evidence="4">LN</strain>
    </source>
</reference>
<keyword evidence="1" id="KW-0408">Iron</keyword>
<keyword evidence="4" id="KW-1185">Reference proteome</keyword>
<dbReference type="SUPFAM" id="SSF50037">
    <property type="entry name" value="C-terminal domain of transcriptional repressors"/>
    <property type="match status" value="1"/>
</dbReference>
<dbReference type="InterPro" id="IPR008988">
    <property type="entry name" value="Transcriptional_repressor_C"/>
</dbReference>